<dbReference type="Proteomes" id="UP001168821">
    <property type="component" value="Unassembled WGS sequence"/>
</dbReference>
<gene>
    <name evidence="1" type="ORF">Zmor_000429</name>
</gene>
<accession>A0AA38J184</accession>
<keyword evidence="2" id="KW-1185">Reference proteome</keyword>
<evidence type="ECO:0000313" key="2">
    <source>
        <dbReference type="Proteomes" id="UP001168821"/>
    </source>
</evidence>
<proteinExistence type="predicted"/>
<name>A0AA38J184_9CUCU</name>
<dbReference type="AlphaFoldDB" id="A0AA38J184"/>
<evidence type="ECO:0000313" key="1">
    <source>
        <dbReference type="EMBL" id="KAJ3664894.1"/>
    </source>
</evidence>
<protein>
    <submittedName>
        <fullName evidence="1">Uncharacterized protein</fullName>
    </submittedName>
</protein>
<comment type="caution">
    <text evidence="1">The sequence shown here is derived from an EMBL/GenBank/DDBJ whole genome shotgun (WGS) entry which is preliminary data.</text>
</comment>
<sequence length="202" mass="22220">MPTNHPLHDPTAQNSLLMESLNKRKREPSPMLKYVRAEVQSRVPYPPPILSFLLKKQALVYVSRSLSPASKASFLCAFGVPVYVRTVSLNTPSNCTSHCTTATRSMWEPNGHKECVREARAIGCVPSIHLAHAAPLGAERGRPVKGAYVYNPSCCTRRAPRLCPHSSQFAGRVADTTCAAPSSIWCRYSRWSGRTPSTCPVL</sequence>
<organism evidence="1 2">
    <name type="scientific">Zophobas morio</name>
    <dbReference type="NCBI Taxonomy" id="2755281"/>
    <lineage>
        <taxon>Eukaryota</taxon>
        <taxon>Metazoa</taxon>
        <taxon>Ecdysozoa</taxon>
        <taxon>Arthropoda</taxon>
        <taxon>Hexapoda</taxon>
        <taxon>Insecta</taxon>
        <taxon>Pterygota</taxon>
        <taxon>Neoptera</taxon>
        <taxon>Endopterygota</taxon>
        <taxon>Coleoptera</taxon>
        <taxon>Polyphaga</taxon>
        <taxon>Cucujiformia</taxon>
        <taxon>Tenebrionidae</taxon>
        <taxon>Zophobas</taxon>
    </lineage>
</organism>
<reference evidence="1" key="1">
    <citation type="journal article" date="2023" name="G3 (Bethesda)">
        <title>Whole genome assemblies of Zophobas morio and Tenebrio molitor.</title>
        <authorList>
            <person name="Kaur S."/>
            <person name="Stinson S.A."/>
            <person name="diCenzo G.C."/>
        </authorList>
    </citation>
    <scope>NUCLEOTIDE SEQUENCE</scope>
    <source>
        <strain evidence="1">QUZm001</strain>
    </source>
</reference>
<dbReference type="EMBL" id="JALNTZ010000001">
    <property type="protein sequence ID" value="KAJ3664894.1"/>
    <property type="molecule type" value="Genomic_DNA"/>
</dbReference>